<evidence type="ECO:0000313" key="8">
    <source>
        <dbReference type="EMBL" id="RKP34651.1"/>
    </source>
</evidence>
<dbReference type="InterPro" id="IPR013785">
    <property type="entry name" value="Aldolase_TIM"/>
</dbReference>
<name>A0A4P9ZPN5_9FUNG</name>
<dbReference type="Proteomes" id="UP000268162">
    <property type="component" value="Unassembled WGS sequence"/>
</dbReference>
<feature type="domain" description="NADH:flavin oxidoreductase/NADH oxidase N-terminal" evidence="7">
    <location>
        <begin position="25"/>
        <end position="374"/>
    </location>
</feature>
<protein>
    <recommendedName>
        <fullName evidence="7">NADH:flavin oxidoreductase/NADH oxidase N-terminal domain-containing protein</fullName>
    </recommendedName>
</protein>
<dbReference type="PANTHER" id="PTHR43303">
    <property type="entry name" value="NADPH DEHYDROGENASE C23G7.10C-RELATED"/>
    <property type="match status" value="1"/>
</dbReference>
<keyword evidence="2" id="KW-0285">Flavoprotein</keyword>
<evidence type="ECO:0000259" key="7">
    <source>
        <dbReference type="Pfam" id="PF00724"/>
    </source>
</evidence>
<dbReference type="InterPro" id="IPR044152">
    <property type="entry name" value="YqjM-like"/>
</dbReference>
<dbReference type="SUPFAM" id="SSF51395">
    <property type="entry name" value="FMN-linked oxidoreductases"/>
    <property type="match status" value="1"/>
</dbReference>
<accession>A0A4P9ZPN5</accession>
<sequence>MAVKPSKEWLALGYGVEDTGGEIPKLFTPLKLRNLTLRNRIMVSPMCQYSCEDGFANDWQLVHLGAFAARGVGLIMAEATAVLPNGRITPYCAGIWKDEHIAAWQRVVKFAHSQGTPMGIQLAHAGRKASTFPMFFPESREAATPKDGGWTEGQGSSDDTVWGPSDEPWGPEGYPQPHTMTVAQIKELVQAFRDAAVRSEKAGFDLIEIHSAHGYMLHSFLSPLSNHRTDQYGGSFANRIRLLLEIIEAVRSVWSEEKPLFVRVSATDWVEGEGWDSNQTVQLAQRLAKLGTVDLLDVSTGGNTPRQKIKVGPLFQVPFSAKVKKAVPASKLLTATVGNIKTGPEAEEILQNGDADLICLARPFMRDPAWVLKAGIDLGVYVKWPEQYKVARPRGHLTAM</sequence>
<dbReference type="Gene3D" id="3.20.20.70">
    <property type="entry name" value="Aldolase class I"/>
    <property type="match status" value="1"/>
</dbReference>
<organism evidence="8 9">
    <name type="scientific">Dimargaris cristalligena</name>
    <dbReference type="NCBI Taxonomy" id="215637"/>
    <lineage>
        <taxon>Eukaryota</taxon>
        <taxon>Fungi</taxon>
        <taxon>Fungi incertae sedis</taxon>
        <taxon>Zoopagomycota</taxon>
        <taxon>Kickxellomycotina</taxon>
        <taxon>Dimargaritomycetes</taxon>
        <taxon>Dimargaritales</taxon>
        <taxon>Dimargaritaceae</taxon>
        <taxon>Dimargaris</taxon>
    </lineage>
</organism>
<proteinExistence type="predicted"/>
<reference evidence="9" key="1">
    <citation type="journal article" date="2018" name="Nat. Microbiol.">
        <title>Leveraging single-cell genomics to expand the fungal tree of life.</title>
        <authorList>
            <person name="Ahrendt S.R."/>
            <person name="Quandt C.A."/>
            <person name="Ciobanu D."/>
            <person name="Clum A."/>
            <person name="Salamov A."/>
            <person name="Andreopoulos B."/>
            <person name="Cheng J.F."/>
            <person name="Woyke T."/>
            <person name="Pelin A."/>
            <person name="Henrissat B."/>
            <person name="Reynolds N.K."/>
            <person name="Benny G.L."/>
            <person name="Smith M.E."/>
            <person name="James T.Y."/>
            <person name="Grigoriev I.V."/>
        </authorList>
    </citation>
    <scope>NUCLEOTIDE SEQUENCE [LARGE SCALE GENOMIC DNA]</scope>
    <source>
        <strain evidence="9">RSA 468</strain>
    </source>
</reference>
<dbReference type="STRING" id="215637.A0A4P9ZPN5"/>
<evidence type="ECO:0000256" key="2">
    <source>
        <dbReference type="ARBA" id="ARBA00022630"/>
    </source>
</evidence>
<keyword evidence="9" id="KW-1185">Reference proteome</keyword>
<dbReference type="AlphaFoldDB" id="A0A4P9ZPN5"/>
<keyword evidence="4" id="KW-0521">NADP</keyword>
<evidence type="ECO:0000256" key="1">
    <source>
        <dbReference type="ARBA" id="ARBA00001917"/>
    </source>
</evidence>
<dbReference type="GO" id="GO:0010181">
    <property type="term" value="F:FMN binding"/>
    <property type="evidence" value="ECO:0007669"/>
    <property type="project" value="InterPro"/>
</dbReference>
<evidence type="ECO:0000256" key="3">
    <source>
        <dbReference type="ARBA" id="ARBA00022643"/>
    </source>
</evidence>
<keyword evidence="3" id="KW-0288">FMN</keyword>
<dbReference type="Pfam" id="PF00724">
    <property type="entry name" value="Oxidored_FMN"/>
    <property type="match status" value="1"/>
</dbReference>
<gene>
    <name evidence="8" type="ORF">BJ085DRAFT_14141</name>
</gene>
<feature type="region of interest" description="Disordered" evidence="6">
    <location>
        <begin position="141"/>
        <end position="173"/>
    </location>
</feature>
<evidence type="ECO:0000256" key="5">
    <source>
        <dbReference type="ARBA" id="ARBA00023002"/>
    </source>
</evidence>
<comment type="cofactor">
    <cofactor evidence="1">
        <name>FMN</name>
        <dbReference type="ChEBI" id="CHEBI:58210"/>
    </cofactor>
</comment>
<keyword evidence="5" id="KW-0560">Oxidoreductase</keyword>
<dbReference type="InterPro" id="IPR001155">
    <property type="entry name" value="OxRdtase_FMN_N"/>
</dbReference>
<dbReference type="EMBL" id="ML003122">
    <property type="protein sequence ID" value="RKP34651.1"/>
    <property type="molecule type" value="Genomic_DNA"/>
</dbReference>
<dbReference type="GO" id="GO:0050661">
    <property type="term" value="F:NADP binding"/>
    <property type="evidence" value="ECO:0007669"/>
    <property type="project" value="InterPro"/>
</dbReference>
<evidence type="ECO:0000256" key="4">
    <source>
        <dbReference type="ARBA" id="ARBA00022857"/>
    </source>
</evidence>
<dbReference type="CDD" id="cd02932">
    <property type="entry name" value="OYE_YqiM_FMN"/>
    <property type="match status" value="1"/>
</dbReference>
<evidence type="ECO:0000256" key="6">
    <source>
        <dbReference type="SAM" id="MobiDB-lite"/>
    </source>
</evidence>
<evidence type="ECO:0000313" key="9">
    <source>
        <dbReference type="Proteomes" id="UP000268162"/>
    </source>
</evidence>
<dbReference type="GO" id="GO:0003959">
    <property type="term" value="F:NADPH dehydrogenase activity"/>
    <property type="evidence" value="ECO:0007669"/>
    <property type="project" value="InterPro"/>
</dbReference>
<dbReference type="PANTHER" id="PTHR43303:SF4">
    <property type="entry name" value="NADPH DEHYDROGENASE C23G7.10C-RELATED"/>
    <property type="match status" value="1"/>
</dbReference>